<feature type="transmembrane region" description="Helical" evidence="9">
    <location>
        <begin position="255"/>
        <end position="276"/>
    </location>
</feature>
<evidence type="ECO:0000256" key="4">
    <source>
        <dbReference type="ARBA" id="ARBA00022692"/>
    </source>
</evidence>
<evidence type="ECO:0000256" key="3">
    <source>
        <dbReference type="ARBA" id="ARBA00022475"/>
    </source>
</evidence>
<dbReference type="PANTHER" id="PTHR11795">
    <property type="entry name" value="BRANCHED-CHAIN AMINO ACID TRANSPORT SYSTEM PERMEASE PROTEIN LIVH"/>
    <property type="match status" value="1"/>
</dbReference>
<comment type="caution">
    <text evidence="10">The sequence shown here is derived from an EMBL/GenBank/DDBJ whole genome shotgun (WGS) entry which is preliminary data.</text>
</comment>
<keyword evidence="4 9" id="KW-0812">Transmembrane</keyword>
<comment type="subcellular location">
    <subcellularLocation>
        <location evidence="1">Cell membrane</location>
        <topology evidence="1">Multi-pass membrane protein</topology>
    </subcellularLocation>
</comment>
<dbReference type="CDD" id="cd06582">
    <property type="entry name" value="TM_PBP1_LivH_like"/>
    <property type="match status" value="1"/>
</dbReference>
<feature type="transmembrane region" description="Helical" evidence="9">
    <location>
        <begin position="190"/>
        <end position="211"/>
    </location>
</feature>
<evidence type="ECO:0000256" key="5">
    <source>
        <dbReference type="ARBA" id="ARBA00022970"/>
    </source>
</evidence>
<sequence>MSGYLIPAVDGVAYGLLMFVAAAGLVFCFGVADILNLAHGTLYAIGAYTAARLADGGWATLVLALAVGIVAAAGAGGLLAGLLAPVGRRDHLTQALLTFGVALAGGSLLVAAFGPENLPVRIPAAVDRPVSLLGHPYAAYRLVFILVAAAIAGLLQLTVTRTRAGMLIRAAVDDAEMVAALGVSPTRIRVGVLTAAGALAGAAGVLGAPIIGPGPGTADVVLLLSLVVVVLGGLGSIGGTLVAALLVGEIQTLGVALLPGAAPFLLFAAMAVALAVRARGLRLPVPRRAT</sequence>
<dbReference type="InterPro" id="IPR052157">
    <property type="entry name" value="BCAA_transport_permease"/>
</dbReference>
<evidence type="ECO:0000256" key="9">
    <source>
        <dbReference type="SAM" id="Phobius"/>
    </source>
</evidence>
<feature type="transmembrane region" description="Helical" evidence="9">
    <location>
        <begin position="138"/>
        <end position="159"/>
    </location>
</feature>
<evidence type="ECO:0000256" key="6">
    <source>
        <dbReference type="ARBA" id="ARBA00022989"/>
    </source>
</evidence>
<evidence type="ECO:0000256" key="1">
    <source>
        <dbReference type="ARBA" id="ARBA00004651"/>
    </source>
</evidence>
<feature type="transmembrane region" description="Helical" evidence="9">
    <location>
        <begin position="223"/>
        <end position="248"/>
    </location>
</feature>
<evidence type="ECO:0000313" key="11">
    <source>
        <dbReference type="Proteomes" id="UP001595868"/>
    </source>
</evidence>
<reference evidence="11" key="1">
    <citation type="journal article" date="2019" name="Int. J. Syst. Evol. Microbiol.">
        <title>The Global Catalogue of Microorganisms (GCM) 10K type strain sequencing project: providing services to taxonomists for standard genome sequencing and annotation.</title>
        <authorList>
            <consortium name="The Broad Institute Genomics Platform"/>
            <consortium name="The Broad Institute Genome Sequencing Center for Infectious Disease"/>
            <person name="Wu L."/>
            <person name="Ma J."/>
        </authorList>
    </citation>
    <scope>NUCLEOTIDE SEQUENCE [LARGE SCALE GENOMIC DNA]</scope>
    <source>
        <strain evidence="11">2902at01</strain>
    </source>
</reference>
<proteinExistence type="inferred from homology"/>
<keyword evidence="2" id="KW-0813">Transport</keyword>
<feature type="transmembrane region" description="Helical" evidence="9">
    <location>
        <begin position="12"/>
        <end position="38"/>
    </location>
</feature>
<evidence type="ECO:0000256" key="2">
    <source>
        <dbReference type="ARBA" id="ARBA00022448"/>
    </source>
</evidence>
<dbReference type="PANTHER" id="PTHR11795:SF442">
    <property type="entry name" value="ABC TRANSPORTER ATP-BINDING PROTEIN"/>
    <property type="match status" value="1"/>
</dbReference>
<dbReference type="InterPro" id="IPR001851">
    <property type="entry name" value="ABC_transp_permease"/>
</dbReference>
<gene>
    <name evidence="10" type="ORF">ACFOX0_23980</name>
</gene>
<dbReference type="Proteomes" id="UP001595868">
    <property type="component" value="Unassembled WGS sequence"/>
</dbReference>
<name>A0ABV8KSP5_9ACTN</name>
<keyword evidence="3" id="KW-1003">Cell membrane</keyword>
<feature type="transmembrane region" description="Helical" evidence="9">
    <location>
        <begin position="58"/>
        <end position="83"/>
    </location>
</feature>
<evidence type="ECO:0000256" key="8">
    <source>
        <dbReference type="ARBA" id="ARBA00037998"/>
    </source>
</evidence>
<accession>A0ABV8KSP5</accession>
<keyword evidence="6 9" id="KW-1133">Transmembrane helix</keyword>
<evidence type="ECO:0000256" key="7">
    <source>
        <dbReference type="ARBA" id="ARBA00023136"/>
    </source>
</evidence>
<protein>
    <submittedName>
        <fullName evidence="10">Branched-chain amino acid ABC transporter permease</fullName>
    </submittedName>
</protein>
<feature type="transmembrane region" description="Helical" evidence="9">
    <location>
        <begin position="95"/>
        <end position="114"/>
    </location>
</feature>
<evidence type="ECO:0000313" key="10">
    <source>
        <dbReference type="EMBL" id="MFC4108976.1"/>
    </source>
</evidence>
<keyword evidence="11" id="KW-1185">Reference proteome</keyword>
<keyword evidence="5" id="KW-0029">Amino-acid transport</keyword>
<dbReference type="Pfam" id="PF02653">
    <property type="entry name" value="BPD_transp_2"/>
    <property type="match status" value="1"/>
</dbReference>
<dbReference type="RefSeq" id="WP_377549875.1">
    <property type="nucleotide sequence ID" value="NZ_JBHSBN010000020.1"/>
</dbReference>
<organism evidence="10 11">
    <name type="scientific">Micromonospora zhanjiangensis</name>
    <dbReference type="NCBI Taxonomy" id="1522057"/>
    <lineage>
        <taxon>Bacteria</taxon>
        <taxon>Bacillati</taxon>
        <taxon>Actinomycetota</taxon>
        <taxon>Actinomycetes</taxon>
        <taxon>Micromonosporales</taxon>
        <taxon>Micromonosporaceae</taxon>
        <taxon>Micromonospora</taxon>
    </lineage>
</organism>
<comment type="similarity">
    <text evidence="8">Belongs to the binding-protein-dependent transport system permease family. LivHM subfamily.</text>
</comment>
<keyword evidence="7 9" id="KW-0472">Membrane</keyword>
<dbReference type="EMBL" id="JBHSBN010000020">
    <property type="protein sequence ID" value="MFC4108976.1"/>
    <property type="molecule type" value="Genomic_DNA"/>
</dbReference>